<gene>
    <name evidence="10" type="ORF">B4U80_04808</name>
</gene>
<dbReference type="InterPro" id="IPR050930">
    <property type="entry name" value="MFS_Vesicular_Transporter"/>
</dbReference>
<dbReference type="InterPro" id="IPR001958">
    <property type="entry name" value="Tet-R_TetA/multi-R_MdtG-like"/>
</dbReference>
<protein>
    <submittedName>
        <fullName evidence="10">MFS-type transporter-like protein</fullName>
    </submittedName>
</protein>
<dbReference type="PANTHER" id="PTHR23506:SF28">
    <property type="entry name" value="MFS-TYPE TRANSPORTER SLC18B1-LIKE PROTEIN"/>
    <property type="match status" value="1"/>
</dbReference>
<dbReference type="Gene3D" id="1.20.1250.20">
    <property type="entry name" value="MFS general substrate transporter like domains"/>
    <property type="match status" value="2"/>
</dbReference>
<keyword evidence="11" id="KW-1185">Reference proteome</keyword>
<keyword evidence="3" id="KW-0813">Transport</keyword>
<proteinExistence type="inferred from homology"/>
<reference evidence="10 11" key="1">
    <citation type="journal article" date="2018" name="Gigascience">
        <title>Genomes of trombidid mites reveal novel predicted allergens and laterally-transferred genes associated with secondary metabolism.</title>
        <authorList>
            <person name="Dong X."/>
            <person name="Chaisiri K."/>
            <person name="Xia D."/>
            <person name="Armstrong S.D."/>
            <person name="Fang Y."/>
            <person name="Donnelly M.J."/>
            <person name="Kadowaki T."/>
            <person name="McGarry J.W."/>
            <person name="Darby A.C."/>
            <person name="Makepeace B.L."/>
        </authorList>
    </citation>
    <scope>NUCLEOTIDE SEQUENCE [LARGE SCALE GENOMIC DNA]</scope>
    <source>
        <strain evidence="10">UoL-UT</strain>
    </source>
</reference>
<evidence type="ECO:0000256" key="6">
    <source>
        <dbReference type="ARBA" id="ARBA00022989"/>
    </source>
</evidence>
<feature type="transmembrane region" description="Helical" evidence="8">
    <location>
        <begin position="209"/>
        <end position="232"/>
    </location>
</feature>
<dbReference type="Pfam" id="PF07690">
    <property type="entry name" value="MFS_1"/>
    <property type="match status" value="1"/>
</dbReference>
<dbReference type="PROSITE" id="PS50850">
    <property type="entry name" value="MFS"/>
    <property type="match status" value="1"/>
</dbReference>
<keyword evidence="5" id="KW-0532">Neurotransmitter transport</keyword>
<dbReference type="STRING" id="299467.A0A443SKN6"/>
<evidence type="ECO:0000259" key="9">
    <source>
        <dbReference type="PROSITE" id="PS50850"/>
    </source>
</evidence>
<organism evidence="10 11">
    <name type="scientific">Leptotrombidium deliense</name>
    <dbReference type="NCBI Taxonomy" id="299467"/>
    <lineage>
        <taxon>Eukaryota</taxon>
        <taxon>Metazoa</taxon>
        <taxon>Ecdysozoa</taxon>
        <taxon>Arthropoda</taxon>
        <taxon>Chelicerata</taxon>
        <taxon>Arachnida</taxon>
        <taxon>Acari</taxon>
        <taxon>Acariformes</taxon>
        <taxon>Trombidiformes</taxon>
        <taxon>Prostigmata</taxon>
        <taxon>Anystina</taxon>
        <taxon>Parasitengona</taxon>
        <taxon>Trombiculoidea</taxon>
        <taxon>Trombiculidae</taxon>
        <taxon>Leptotrombidium</taxon>
    </lineage>
</organism>
<feature type="transmembrane region" description="Helical" evidence="8">
    <location>
        <begin position="268"/>
        <end position="290"/>
    </location>
</feature>
<name>A0A443SKN6_9ACAR</name>
<dbReference type="PANTHER" id="PTHR23506">
    <property type="entry name" value="GH10249P"/>
    <property type="match status" value="1"/>
</dbReference>
<comment type="caution">
    <text evidence="10">The sequence shown here is derived from an EMBL/GenBank/DDBJ whole genome shotgun (WGS) entry which is preliminary data.</text>
</comment>
<evidence type="ECO:0000256" key="7">
    <source>
        <dbReference type="ARBA" id="ARBA00023136"/>
    </source>
</evidence>
<evidence type="ECO:0000256" key="3">
    <source>
        <dbReference type="ARBA" id="ARBA00022448"/>
    </source>
</evidence>
<evidence type="ECO:0000256" key="4">
    <source>
        <dbReference type="ARBA" id="ARBA00022692"/>
    </source>
</evidence>
<dbReference type="InterPro" id="IPR020846">
    <property type="entry name" value="MFS_dom"/>
</dbReference>
<evidence type="ECO:0000256" key="5">
    <source>
        <dbReference type="ARBA" id="ARBA00022775"/>
    </source>
</evidence>
<dbReference type="OrthoDB" id="6511931at2759"/>
<evidence type="ECO:0000313" key="10">
    <source>
        <dbReference type="EMBL" id="RWS28091.1"/>
    </source>
</evidence>
<dbReference type="AlphaFoldDB" id="A0A443SKN6"/>
<comment type="similarity">
    <text evidence="2">Belongs to the major facilitator superfamily. Vesicular transporter family.</text>
</comment>
<dbReference type="PRINTS" id="PR01035">
    <property type="entry name" value="TCRTETA"/>
</dbReference>
<feature type="transmembrane region" description="Helical" evidence="8">
    <location>
        <begin position="123"/>
        <end position="143"/>
    </location>
</feature>
<keyword evidence="6 8" id="KW-1133">Transmembrane helix</keyword>
<accession>A0A443SKN6</accession>
<evidence type="ECO:0000313" key="11">
    <source>
        <dbReference type="Proteomes" id="UP000288716"/>
    </source>
</evidence>
<comment type="subcellular location">
    <subcellularLocation>
        <location evidence="1">Membrane</location>
        <topology evidence="1">Multi-pass membrane protein</topology>
    </subcellularLocation>
</comment>
<keyword evidence="7 8" id="KW-0472">Membrane</keyword>
<sequence>MVFAVYGLVLMIMSPLIGKILPEVGVKFVIICGIVCSGVSNILFGLLDRIGDSTTFTIYCFVIRIFEGLGAASVSTASYAYIMKTFPDYVGTAFGLTETCVGLGMSLGPAIGGGLYALGGYPLPFFVLGCVVLINIPICWCILQSKKEFEGSEDSSTDSSAMKLSYYKLVTIPEIIVICCVIVIVSQSVGFLDPTIEPHLRQFGIGAQYVGLVFLLLSAIYAICSPITGYVASRTEQKLLIMLVGLLFTTVGLLFIGPAYFIPLKSSVYLTTGMMGLLGFSLAVAFIPTFESILVTAIKKGYGDDLNTYSLVSGLWSSMYALGEVTGPFLGGVLLEATGFSNAATIMGCFSLISVSTVLT</sequence>
<feature type="transmembrane region" description="Helical" evidence="8">
    <location>
        <begin position="28"/>
        <end position="47"/>
    </location>
</feature>
<dbReference type="VEuPathDB" id="VectorBase:LDEU003950"/>
<feature type="transmembrane region" description="Helical" evidence="8">
    <location>
        <begin position="239"/>
        <end position="262"/>
    </location>
</feature>
<dbReference type="InterPro" id="IPR011701">
    <property type="entry name" value="MFS"/>
</dbReference>
<feature type="domain" description="Major facilitator superfamily (MFS) profile" evidence="9">
    <location>
        <begin position="1"/>
        <end position="360"/>
    </location>
</feature>
<dbReference type="EMBL" id="NCKV01001597">
    <property type="protein sequence ID" value="RWS28091.1"/>
    <property type="molecule type" value="Genomic_DNA"/>
</dbReference>
<feature type="transmembrane region" description="Helical" evidence="8">
    <location>
        <begin position="164"/>
        <end position="189"/>
    </location>
</feature>
<dbReference type="InterPro" id="IPR036259">
    <property type="entry name" value="MFS_trans_sf"/>
</dbReference>
<evidence type="ECO:0000256" key="2">
    <source>
        <dbReference type="ARBA" id="ARBA00006829"/>
    </source>
</evidence>
<keyword evidence="4 8" id="KW-0812">Transmembrane</keyword>
<dbReference type="Proteomes" id="UP000288716">
    <property type="component" value="Unassembled WGS sequence"/>
</dbReference>
<evidence type="ECO:0000256" key="8">
    <source>
        <dbReference type="SAM" id="Phobius"/>
    </source>
</evidence>
<dbReference type="SUPFAM" id="SSF103473">
    <property type="entry name" value="MFS general substrate transporter"/>
    <property type="match status" value="1"/>
</dbReference>
<dbReference type="GO" id="GO:0022857">
    <property type="term" value="F:transmembrane transporter activity"/>
    <property type="evidence" value="ECO:0007669"/>
    <property type="project" value="InterPro"/>
</dbReference>
<feature type="transmembrane region" description="Helical" evidence="8">
    <location>
        <begin position="59"/>
        <end position="82"/>
    </location>
</feature>
<evidence type="ECO:0000256" key="1">
    <source>
        <dbReference type="ARBA" id="ARBA00004141"/>
    </source>
</evidence>
<dbReference type="GO" id="GO:0016020">
    <property type="term" value="C:membrane"/>
    <property type="evidence" value="ECO:0007669"/>
    <property type="project" value="UniProtKB-SubCell"/>
</dbReference>